<proteinExistence type="predicted"/>
<dbReference type="InterPro" id="IPR036425">
    <property type="entry name" value="MoaB/Mog-like_dom_sf"/>
</dbReference>
<dbReference type="AlphaFoldDB" id="A0A1R3WF99"/>
<accession>A0A1R3WF99</accession>
<dbReference type="CDD" id="cd03522">
    <property type="entry name" value="MoeA_like"/>
    <property type="match status" value="1"/>
</dbReference>
<sequence>MKFGPIPTQEAAGTVLAHSVPVKTGALRKGQVLSDADIAALLAAGHQQIIVARYDLRDLDENTAAAQLAATIAGPGLQISKAATGRVNLFATGPGIVQIDAARIDACNAVNPMITVATLPPLQRVEEGMMVATIKIISYAVPADDITTACAVGNGALTLLPPRVTTASLIETDIGKPPAIKGRRALASRLSRLGVTLTPRVIVPHAQTPLAEAIMGAEGEVVFILTASATSDVNDVGPAALRQAGGKVTQFGMPVDPGNLLFLGNHGEKPVVGLPGCARSPALNGADWVLERVICGRSPTPDEFAKMGVGGLLKEIPSRPKPRAIL</sequence>
<dbReference type="OrthoDB" id="9779263at2"/>
<dbReference type="RefSeq" id="WP_076658144.1">
    <property type="nucleotide sequence ID" value="NZ_FTPR01000001.1"/>
</dbReference>
<name>A0A1R3WF99_9RHOB</name>
<keyword evidence="1" id="KW-0548">Nucleotidyltransferase</keyword>
<keyword evidence="2" id="KW-1185">Reference proteome</keyword>
<dbReference type="GO" id="GO:0016779">
    <property type="term" value="F:nucleotidyltransferase activity"/>
    <property type="evidence" value="ECO:0007669"/>
    <property type="project" value="UniProtKB-KW"/>
</dbReference>
<gene>
    <name evidence="1" type="ORF">SAMN05421665_0391</name>
</gene>
<dbReference type="STRING" id="287098.SAMN05421665_0391"/>
<organism evidence="1 2">
    <name type="scientific">Yoonia rosea</name>
    <dbReference type="NCBI Taxonomy" id="287098"/>
    <lineage>
        <taxon>Bacteria</taxon>
        <taxon>Pseudomonadati</taxon>
        <taxon>Pseudomonadota</taxon>
        <taxon>Alphaproteobacteria</taxon>
        <taxon>Rhodobacterales</taxon>
        <taxon>Paracoccaceae</taxon>
        <taxon>Yoonia</taxon>
    </lineage>
</organism>
<protein>
    <submittedName>
        <fullName evidence="1">Molybdenum cofactor cytidylyltransferase</fullName>
    </submittedName>
</protein>
<dbReference type="EMBL" id="FTPR01000001">
    <property type="protein sequence ID" value="SIT76532.1"/>
    <property type="molecule type" value="Genomic_DNA"/>
</dbReference>
<evidence type="ECO:0000313" key="2">
    <source>
        <dbReference type="Proteomes" id="UP000186997"/>
    </source>
</evidence>
<dbReference type="Proteomes" id="UP000186997">
    <property type="component" value="Unassembled WGS sequence"/>
</dbReference>
<keyword evidence="1" id="KW-0808">Transferase</keyword>
<evidence type="ECO:0000313" key="1">
    <source>
        <dbReference type="EMBL" id="SIT76532.1"/>
    </source>
</evidence>
<dbReference type="UniPathway" id="UPA00344"/>
<dbReference type="Gene3D" id="3.40.980.10">
    <property type="entry name" value="MoaB/Mog-like domain"/>
    <property type="match status" value="1"/>
</dbReference>
<reference evidence="2" key="1">
    <citation type="submission" date="2017-01" db="EMBL/GenBank/DDBJ databases">
        <authorList>
            <person name="Varghese N."/>
            <person name="Submissions S."/>
        </authorList>
    </citation>
    <scope>NUCLEOTIDE SEQUENCE [LARGE SCALE GENOMIC DNA]</scope>
    <source>
        <strain evidence="2">DSM 29591</strain>
    </source>
</reference>
<dbReference type="SUPFAM" id="SSF53218">
    <property type="entry name" value="Molybdenum cofactor biosynthesis proteins"/>
    <property type="match status" value="1"/>
</dbReference>